<accession>A0A369AQ88</accession>
<proteinExistence type="predicted"/>
<dbReference type="Gene3D" id="3.30.70.100">
    <property type="match status" value="1"/>
</dbReference>
<dbReference type="InterPro" id="IPR008972">
    <property type="entry name" value="Cupredoxin"/>
</dbReference>
<keyword evidence="2" id="KW-1133">Transmembrane helix</keyword>
<keyword evidence="1" id="KW-0479">Metal-binding</keyword>
<dbReference type="InterPro" id="IPR017969">
    <property type="entry name" value="Heavy-metal-associated_CS"/>
</dbReference>
<dbReference type="SUPFAM" id="SSF55008">
    <property type="entry name" value="HMA, heavy metal-associated domain"/>
    <property type="match status" value="1"/>
</dbReference>
<dbReference type="PROSITE" id="PS01047">
    <property type="entry name" value="HMA_1"/>
    <property type="match status" value="1"/>
</dbReference>
<name>A0A369AQ88_9FIRM</name>
<sequence length="478" mass="51059">MNLMRRVLHIKGMTCTGCEARIENYLKRLDGIIEVNAMFSSSNVYITYNPKRINMEKVIEAIENMGYTVKNKAVGSTAEKTVGKRVDSGRMPVNQIVGIFIIILALYVIIKNTAGFNFIPQIDQSMGYGILFVMGLLTSLHCIAMCGGINLSQSVGYKTDDVPGKKMARLRPGIMYNAGRVVSYTAVGAVVGAVGSAIGFSGAAKGTVAILSGALMVVMGLNMLNIFPWLKRLMPRMPKSLGKIIYAGGGSRGPFYVGLLNGLMPCGPLQSMQIYALGTGSALTGALSMLLFSLGTIPLMLGFSAVSSLLSSRFTHRMMKVSAALVLILGLVMIDRGLNLSGVNFAAFASPASQTTVAEVRGGIQTVTSKVKPGAYEPIVVQKGIPVRWTITAAPSDLNGCNNAVVVPRYGIEKRLVPGDNIIEFTPTEEETIKYTCWMGMISSTISVVDDIGSEDMTKLKEQINEYVPAPQGGCCAG</sequence>
<evidence type="ECO:0000256" key="1">
    <source>
        <dbReference type="ARBA" id="ARBA00022723"/>
    </source>
</evidence>
<dbReference type="RefSeq" id="WP_242987725.1">
    <property type="nucleotide sequence ID" value="NZ_QPJT01000030.1"/>
</dbReference>
<gene>
    <name evidence="4" type="ORF">DFR58_13033</name>
</gene>
<dbReference type="CDD" id="cd00371">
    <property type="entry name" value="HMA"/>
    <property type="match status" value="1"/>
</dbReference>
<keyword evidence="2" id="KW-0812">Transmembrane</keyword>
<dbReference type="Proteomes" id="UP000253034">
    <property type="component" value="Unassembled WGS sequence"/>
</dbReference>
<evidence type="ECO:0000259" key="3">
    <source>
        <dbReference type="PROSITE" id="PS50846"/>
    </source>
</evidence>
<dbReference type="PROSITE" id="PS50846">
    <property type="entry name" value="HMA_2"/>
    <property type="match status" value="1"/>
</dbReference>
<dbReference type="PANTHER" id="PTHR42208:SF1">
    <property type="entry name" value="HEAVY METAL TRANSPORTER"/>
    <property type="match status" value="1"/>
</dbReference>
<dbReference type="FunFam" id="3.30.70.100:FF:000001">
    <property type="entry name" value="ATPase copper transporting beta"/>
    <property type="match status" value="1"/>
</dbReference>
<dbReference type="PANTHER" id="PTHR42208">
    <property type="entry name" value="HEAVY METAL TRANSPORTER-RELATED"/>
    <property type="match status" value="1"/>
</dbReference>
<feature type="domain" description="HMA" evidence="3">
    <location>
        <begin position="4"/>
        <end position="70"/>
    </location>
</feature>
<dbReference type="Pfam" id="PF13386">
    <property type="entry name" value="DsbD_2"/>
    <property type="match status" value="1"/>
</dbReference>
<keyword evidence="5" id="KW-1185">Reference proteome</keyword>
<dbReference type="InterPro" id="IPR039447">
    <property type="entry name" value="UreH-like_TM_dom"/>
</dbReference>
<reference evidence="4 5" key="1">
    <citation type="submission" date="2018-07" db="EMBL/GenBank/DDBJ databases">
        <title>Genomic Encyclopedia of Type Strains, Phase IV (KMG-IV): sequencing the most valuable type-strain genomes for metagenomic binning, comparative biology and taxonomic classification.</title>
        <authorList>
            <person name="Goeker M."/>
        </authorList>
    </citation>
    <scope>NUCLEOTIDE SEQUENCE [LARGE SCALE GENOMIC DNA]</scope>
    <source>
        <strain evidence="4 5">DSM 27016</strain>
    </source>
</reference>
<dbReference type="Pfam" id="PF00403">
    <property type="entry name" value="HMA"/>
    <property type="match status" value="1"/>
</dbReference>
<organism evidence="4 5">
    <name type="scientific">Anaerobacterium chartisolvens</name>
    <dbReference type="NCBI Taxonomy" id="1297424"/>
    <lineage>
        <taxon>Bacteria</taxon>
        <taxon>Bacillati</taxon>
        <taxon>Bacillota</taxon>
        <taxon>Clostridia</taxon>
        <taxon>Eubacteriales</taxon>
        <taxon>Oscillospiraceae</taxon>
        <taxon>Anaerobacterium</taxon>
    </lineage>
</organism>
<evidence type="ECO:0000313" key="4">
    <source>
        <dbReference type="EMBL" id="RCX10367.1"/>
    </source>
</evidence>
<feature type="transmembrane region" description="Helical" evidence="2">
    <location>
        <begin position="93"/>
        <end position="110"/>
    </location>
</feature>
<protein>
    <submittedName>
        <fullName evidence="4">Sulfite exporter TauE/SafE</fullName>
    </submittedName>
</protein>
<evidence type="ECO:0000313" key="5">
    <source>
        <dbReference type="Proteomes" id="UP000253034"/>
    </source>
</evidence>
<feature type="transmembrane region" description="Helical" evidence="2">
    <location>
        <begin position="130"/>
        <end position="151"/>
    </location>
</feature>
<feature type="transmembrane region" description="Helical" evidence="2">
    <location>
        <begin position="317"/>
        <end position="334"/>
    </location>
</feature>
<feature type="transmembrane region" description="Helical" evidence="2">
    <location>
        <begin position="208"/>
        <end position="230"/>
    </location>
</feature>
<comment type="caution">
    <text evidence="4">The sequence shown here is derived from an EMBL/GenBank/DDBJ whole genome shotgun (WGS) entry which is preliminary data.</text>
</comment>
<feature type="transmembrane region" description="Helical" evidence="2">
    <location>
        <begin position="181"/>
        <end position="202"/>
    </location>
</feature>
<dbReference type="InterPro" id="IPR036163">
    <property type="entry name" value="HMA_dom_sf"/>
</dbReference>
<dbReference type="InterPro" id="IPR006121">
    <property type="entry name" value="HMA_dom"/>
</dbReference>
<dbReference type="AlphaFoldDB" id="A0A369AQ88"/>
<keyword evidence="2" id="KW-0472">Membrane</keyword>
<evidence type="ECO:0000256" key="2">
    <source>
        <dbReference type="SAM" id="Phobius"/>
    </source>
</evidence>
<dbReference type="GO" id="GO:0046872">
    <property type="term" value="F:metal ion binding"/>
    <property type="evidence" value="ECO:0007669"/>
    <property type="project" value="UniProtKB-KW"/>
</dbReference>
<dbReference type="EMBL" id="QPJT01000030">
    <property type="protein sequence ID" value="RCX10367.1"/>
    <property type="molecule type" value="Genomic_DNA"/>
</dbReference>
<dbReference type="Gene3D" id="2.60.40.420">
    <property type="entry name" value="Cupredoxins - blue copper proteins"/>
    <property type="match status" value="1"/>
</dbReference>